<evidence type="ECO:0000256" key="13">
    <source>
        <dbReference type="ARBA" id="ARBA00023136"/>
    </source>
</evidence>
<dbReference type="GO" id="GO:0005886">
    <property type="term" value="C:plasma membrane"/>
    <property type="evidence" value="ECO:0007669"/>
    <property type="project" value="UniProtKB-SubCell"/>
</dbReference>
<evidence type="ECO:0000256" key="1">
    <source>
        <dbReference type="ARBA" id="ARBA00000085"/>
    </source>
</evidence>
<evidence type="ECO:0000256" key="12">
    <source>
        <dbReference type="ARBA" id="ARBA00023012"/>
    </source>
</evidence>
<keyword evidence="10" id="KW-0067">ATP-binding</keyword>
<dbReference type="EC" id="2.7.13.3" evidence="3"/>
<accession>A0A7Z0ITJ6</accession>
<evidence type="ECO:0000256" key="9">
    <source>
        <dbReference type="ARBA" id="ARBA00022777"/>
    </source>
</evidence>
<dbReference type="SUPFAM" id="SSF158472">
    <property type="entry name" value="HAMP domain-like"/>
    <property type="match status" value="1"/>
</dbReference>
<dbReference type="FunFam" id="3.30.565.10:FF:000013">
    <property type="entry name" value="Two-component sensor histidine kinase"/>
    <property type="match status" value="1"/>
</dbReference>
<evidence type="ECO:0000259" key="17">
    <source>
        <dbReference type="PROSITE" id="PS50109"/>
    </source>
</evidence>
<evidence type="ECO:0000256" key="11">
    <source>
        <dbReference type="ARBA" id="ARBA00022989"/>
    </source>
</evidence>
<evidence type="ECO:0000256" key="16">
    <source>
        <dbReference type="SAM" id="Phobius"/>
    </source>
</evidence>
<evidence type="ECO:0000256" key="7">
    <source>
        <dbReference type="ARBA" id="ARBA00022692"/>
    </source>
</evidence>
<evidence type="ECO:0000256" key="6">
    <source>
        <dbReference type="ARBA" id="ARBA00022679"/>
    </source>
</evidence>
<feature type="region of interest" description="Disordered" evidence="15">
    <location>
        <begin position="76"/>
        <end position="97"/>
    </location>
</feature>
<dbReference type="Proteomes" id="UP000564496">
    <property type="component" value="Unassembled WGS sequence"/>
</dbReference>
<dbReference type="GO" id="GO:0005524">
    <property type="term" value="F:ATP binding"/>
    <property type="evidence" value="ECO:0007669"/>
    <property type="project" value="UniProtKB-KW"/>
</dbReference>
<evidence type="ECO:0000313" key="20">
    <source>
        <dbReference type="Proteomes" id="UP000564496"/>
    </source>
</evidence>
<dbReference type="PANTHER" id="PTHR43547:SF2">
    <property type="entry name" value="HYBRID SIGNAL TRANSDUCTION HISTIDINE KINASE C"/>
    <property type="match status" value="1"/>
</dbReference>
<dbReference type="InterPro" id="IPR003594">
    <property type="entry name" value="HATPase_dom"/>
</dbReference>
<evidence type="ECO:0000256" key="14">
    <source>
        <dbReference type="ARBA" id="ARBA00035305"/>
    </source>
</evidence>
<keyword evidence="9 19" id="KW-0418">Kinase</keyword>
<sequence length="539" mass="58875">MTLQPVVRAAARVPKKLLTTWRRSIQTRVVVYTMLLTAAAVSLVGLILLDQISDELVQDRVAAAKAEASEELSAARSSIAETSGANGDTPLQRNDLGDPIIQRSLSRGYGVVMAGPVTSTSGRISDDGVEWTPGLDVRSVPRTLEDRFQAIRAEPAWTYTRVSFDDGERTSATPGIVIGSQIELHDDTYNIYFLFPMDQEQETLAIITRGLLAAGAILILLIGVGSWTVTRHVVTPIRIARRTAERLAAGRLEERMVVRGADDLTGLAISFNQMASGLQNQIRQLEHLSRVQRRFSSDVSHELRTPLTTVRMASDVLYEARDSFDAPTARAAELLQTELDRFETLLSDLLEISRFDAGAAVLDLYDTDLTALSRAVVEAYTPLAEKRDIELKIVAPDHPCTAQVDHRRVERIVRNLVANATDHALVGQTVTIRVDSDEHAAALTVRDHGVGLAPGETALVFNRFWRADPARDRSSGGTGLGLSISLEDAHLHGGWLQAWGRPNQGAQFRLTLPRHAGAALRHSPLPLVPADARDTLEAS</sequence>
<dbReference type="InterPro" id="IPR036890">
    <property type="entry name" value="HATPase_C_sf"/>
</dbReference>
<dbReference type="RefSeq" id="WP_179659553.1">
    <property type="nucleotide sequence ID" value="NZ_JACBZR010000001.1"/>
</dbReference>
<evidence type="ECO:0000256" key="5">
    <source>
        <dbReference type="ARBA" id="ARBA00022553"/>
    </source>
</evidence>
<dbReference type="SUPFAM" id="SSF55874">
    <property type="entry name" value="ATPase domain of HSP90 chaperone/DNA topoisomerase II/histidine kinase"/>
    <property type="match status" value="1"/>
</dbReference>
<dbReference type="NCBIfam" id="NF040691">
    <property type="entry name" value="MtrAB_MtrB"/>
    <property type="match status" value="1"/>
</dbReference>
<feature type="compositionally biased region" description="Polar residues" evidence="15">
    <location>
        <begin position="83"/>
        <end position="92"/>
    </location>
</feature>
<feature type="domain" description="HAMP" evidence="18">
    <location>
        <begin position="231"/>
        <end position="283"/>
    </location>
</feature>
<dbReference type="PRINTS" id="PR00344">
    <property type="entry name" value="BCTRLSENSOR"/>
</dbReference>
<proteinExistence type="predicted"/>
<reference evidence="19 20" key="1">
    <citation type="submission" date="2020-07" db="EMBL/GenBank/DDBJ databases">
        <title>Sequencing the genomes of 1000 actinobacteria strains.</title>
        <authorList>
            <person name="Klenk H.-P."/>
        </authorList>
    </citation>
    <scope>NUCLEOTIDE SEQUENCE [LARGE SCALE GENOMIC DNA]</scope>
    <source>
        <strain evidence="19 20">DSM 26487</strain>
    </source>
</reference>
<keyword evidence="13 16" id="KW-0472">Membrane</keyword>
<feature type="domain" description="Histidine kinase" evidence="17">
    <location>
        <begin position="298"/>
        <end position="516"/>
    </location>
</feature>
<keyword evidence="4" id="KW-1003">Cell membrane</keyword>
<dbReference type="FunFam" id="1.10.287.130:FF:000010">
    <property type="entry name" value="Two-component sensor histidine kinase"/>
    <property type="match status" value="1"/>
</dbReference>
<keyword evidence="6 19" id="KW-0808">Transferase</keyword>
<dbReference type="Pfam" id="PF02518">
    <property type="entry name" value="HATPase_c"/>
    <property type="match status" value="1"/>
</dbReference>
<evidence type="ECO:0000256" key="15">
    <source>
        <dbReference type="SAM" id="MobiDB-lite"/>
    </source>
</evidence>
<organism evidence="19 20">
    <name type="scientific">Nocardioides panzhihuensis</name>
    <dbReference type="NCBI Taxonomy" id="860243"/>
    <lineage>
        <taxon>Bacteria</taxon>
        <taxon>Bacillati</taxon>
        <taxon>Actinomycetota</taxon>
        <taxon>Actinomycetes</taxon>
        <taxon>Propionibacteriales</taxon>
        <taxon>Nocardioidaceae</taxon>
        <taxon>Nocardioides</taxon>
    </lineage>
</organism>
<dbReference type="PROSITE" id="PS50109">
    <property type="entry name" value="HIS_KIN"/>
    <property type="match status" value="1"/>
</dbReference>
<dbReference type="Gene3D" id="3.30.565.10">
    <property type="entry name" value="Histidine kinase-like ATPase, C-terminal domain"/>
    <property type="match status" value="1"/>
</dbReference>
<keyword evidence="12" id="KW-0902">Two-component regulatory system</keyword>
<dbReference type="Pfam" id="PF00512">
    <property type="entry name" value="HisKA"/>
    <property type="match status" value="1"/>
</dbReference>
<dbReference type="Gene3D" id="6.10.340.10">
    <property type="match status" value="1"/>
</dbReference>
<dbReference type="InterPro" id="IPR005467">
    <property type="entry name" value="His_kinase_dom"/>
</dbReference>
<dbReference type="InterPro" id="IPR047669">
    <property type="entry name" value="MtrAB_MtrB"/>
</dbReference>
<evidence type="ECO:0000259" key="18">
    <source>
        <dbReference type="PROSITE" id="PS50885"/>
    </source>
</evidence>
<dbReference type="CDD" id="cd00082">
    <property type="entry name" value="HisKA"/>
    <property type="match status" value="1"/>
</dbReference>
<dbReference type="AlphaFoldDB" id="A0A7Z0ITJ6"/>
<keyword evidence="20" id="KW-1185">Reference proteome</keyword>
<dbReference type="SMART" id="SM00304">
    <property type="entry name" value="HAMP"/>
    <property type="match status" value="1"/>
</dbReference>
<dbReference type="PROSITE" id="PS50885">
    <property type="entry name" value="HAMP"/>
    <property type="match status" value="1"/>
</dbReference>
<keyword evidence="5" id="KW-0597">Phosphoprotein</keyword>
<keyword evidence="11 16" id="KW-1133">Transmembrane helix</keyword>
<keyword evidence="8" id="KW-0547">Nucleotide-binding</keyword>
<dbReference type="SMART" id="SM00388">
    <property type="entry name" value="HisKA"/>
    <property type="match status" value="1"/>
</dbReference>
<dbReference type="CDD" id="cd00075">
    <property type="entry name" value="HATPase"/>
    <property type="match status" value="1"/>
</dbReference>
<dbReference type="SMART" id="SM00387">
    <property type="entry name" value="HATPase_c"/>
    <property type="match status" value="1"/>
</dbReference>
<dbReference type="GO" id="GO:0000155">
    <property type="term" value="F:phosphorelay sensor kinase activity"/>
    <property type="evidence" value="ECO:0007669"/>
    <property type="project" value="InterPro"/>
</dbReference>
<comment type="catalytic activity">
    <reaction evidence="1">
        <text>ATP + protein L-histidine = ADP + protein N-phospho-L-histidine.</text>
        <dbReference type="EC" id="2.7.13.3"/>
    </reaction>
</comment>
<evidence type="ECO:0000313" key="19">
    <source>
        <dbReference type="EMBL" id="NYI79219.1"/>
    </source>
</evidence>
<dbReference type="Pfam" id="PF00672">
    <property type="entry name" value="HAMP"/>
    <property type="match status" value="1"/>
</dbReference>
<comment type="subcellular location">
    <subcellularLocation>
        <location evidence="2">Cell membrane</location>
        <topology evidence="2">Multi-pass membrane protein</topology>
    </subcellularLocation>
</comment>
<dbReference type="InterPro" id="IPR003660">
    <property type="entry name" value="HAMP_dom"/>
</dbReference>
<gene>
    <name evidence="19" type="ORF">BJ988_003867</name>
</gene>
<dbReference type="CDD" id="cd06225">
    <property type="entry name" value="HAMP"/>
    <property type="match status" value="1"/>
</dbReference>
<evidence type="ECO:0000256" key="4">
    <source>
        <dbReference type="ARBA" id="ARBA00022475"/>
    </source>
</evidence>
<evidence type="ECO:0000256" key="2">
    <source>
        <dbReference type="ARBA" id="ARBA00004651"/>
    </source>
</evidence>
<keyword evidence="7 16" id="KW-0812">Transmembrane</keyword>
<comment type="caution">
    <text evidence="19">The sequence shown here is derived from an EMBL/GenBank/DDBJ whole genome shotgun (WGS) entry which is preliminary data.</text>
</comment>
<dbReference type="EMBL" id="JACBZR010000001">
    <property type="protein sequence ID" value="NYI79219.1"/>
    <property type="molecule type" value="Genomic_DNA"/>
</dbReference>
<dbReference type="InterPro" id="IPR036097">
    <property type="entry name" value="HisK_dim/P_sf"/>
</dbReference>
<feature type="transmembrane region" description="Helical" evidence="16">
    <location>
        <begin position="29"/>
        <end position="49"/>
    </location>
</feature>
<dbReference type="PANTHER" id="PTHR43547">
    <property type="entry name" value="TWO-COMPONENT HISTIDINE KINASE"/>
    <property type="match status" value="1"/>
</dbReference>
<protein>
    <recommendedName>
        <fullName evidence="14">Sensor histidine kinase MtrB</fullName>
        <ecNumber evidence="3">2.7.13.3</ecNumber>
    </recommendedName>
</protein>
<dbReference type="SUPFAM" id="SSF47384">
    <property type="entry name" value="Homodimeric domain of signal transducing histidine kinase"/>
    <property type="match status" value="1"/>
</dbReference>
<name>A0A7Z0ITJ6_9ACTN</name>
<dbReference type="Gene3D" id="1.10.287.130">
    <property type="match status" value="1"/>
</dbReference>
<dbReference type="InterPro" id="IPR004358">
    <property type="entry name" value="Sig_transdc_His_kin-like_C"/>
</dbReference>
<dbReference type="InterPro" id="IPR003661">
    <property type="entry name" value="HisK_dim/P_dom"/>
</dbReference>
<evidence type="ECO:0000256" key="8">
    <source>
        <dbReference type="ARBA" id="ARBA00022741"/>
    </source>
</evidence>
<evidence type="ECO:0000256" key="10">
    <source>
        <dbReference type="ARBA" id="ARBA00022840"/>
    </source>
</evidence>
<evidence type="ECO:0000256" key="3">
    <source>
        <dbReference type="ARBA" id="ARBA00012438"/>
    </source>
</evidence>